<sequence length="48" mass="5247">MVTGSKVFNLNPKLHCMSGLDPHNCDVLLLYACIIASFVGSFIVIYMA</sequence>
<protein>
    <submittedName>
        <fullName evidence="2">Uncharacterized protein</fullName>
    </submittedName>
</protein>
<reference evidence="2" key="1">
    <citation type="submission" date="2014-11" db="EMBL/GenBank/DDBJ databases">
        <authorList>
            <person name="Amaro Gonzalez C."/>
        </authorList>
    </citation>
    <scope>NUCLEOTIDE SEQUENCE</scope>
</reference>
<name>A0A0E9PVX5_ANGAN</name>
<reference evidence="2" key="2">
    <citation type="journal article" date="2015" name="Fish Shellfish Immunol.">
        <title>Early steps in the European eel (Anguilla anguilla)-Vibrio vulnificus interaction in the gills: Role of the RtxA13 toxin.</title>
        <authorList>
            <person name="Callol A."/>
            <person name="Pajuelo D."/>
            <person name="Ebbesson L."/>
            <person name="Teles M."/>
            <person name="MacKenzie S."/>
            <person name="Amaro C."/>
        </authorList>
    </citation>
    <scope>NUCLEOTIDE SEQUENCE</scope>
</reference>
<dbReference type="EMBL" id="GBXM01100549">
    <property type="protein sequence ID" value="JAH08028.1"/>
    <property type="molecule type" value="Transcribed_RNA"/>
</dbReference>
<keyword evidence="1" id="KW-0812">Transmembrane</keyword>
<dbReference type="AlphaFoldDB" id="A0A0E9PVX5"/>
<keyword evidence="1" id="KW-0472">Membrane</keyword>
<accession>A0A0E9PVX5</accession>
<evidence type="ECO:0000256" key="1">
    <source>
        <dbReference type="SAM" id="Phobius"/>
    </source>
</evidence>
<organism evidence="2">
    <name type="scientific">Anguilla anguilla</name>
    <name type="common">European freshwater eel</name>
    <name type="synonym">Muraena anguilla</name>
    <dbReference type="NCBI Taxonomy" id="7936"/>
    <lineage>
        <taxon>Eukaryota</taxon>
        <taxon>Metazoa</taxon>
        <taxon>Chordata</taxon>
        <taxon>Craniata</taxon>
        <taxon>Vertebrata</taxon>
        <taxon>Euteleostomi</taxon>
        <taxon>Actinopterygii</taxon>
        <taxon>Neopterygii</taxon>
        <taxon>Teleostei</taxon>
        <taxon>Anguilliformes</taxon>
        <taxon>Anguillidae</taxon>
        <taxon>Anguilla</taxon>
    </lineage>
</organism>
<evidence type="ECO:0000313" key="2">
    <source>
        <dbReference type="EMBL" id="JAH08028.1"/>
    </source>
</evidence>
<feature type="transmembrane region" description="Helical" evidence="1">
    <location>
        <begin position="28"/>
        <end position="47"/>
    </location>
</feature>
<proteinExistence type="predicted"/>
<keyword evidence="1" id="KW-1133">Transmembrane helix</keyword>